<organism evidence="1 2">
    <name type="scientific">Candidatus Amesbacteria bacterium RIFCSPHIGHO2_12_FULL_48_14</name>
    <dbReference type="NCBI Taxonomy" id="1797257"/>
    <lineage>
        <taxon>Bacteria</taxon>
        <taxon>Candidatus Amesiibacteriota</taxon>
    </lineage>
</organism>
<reference evidence="1 2" key="1">
    <citation type="journal article" date="2016" name="Nat. Commun.">
        <title>Thousands of microbial genomes shed light on interconnected biogeochemical processes in an aquifer system.</title>
        <authorList>
            <person name="Anantharaman K."/>
            <person name="Brown C.T."/>
            <person name="Hug L.A."/>
            <person name="Sharon I."/>
            <person name="Castelle C.J."/>
            <person name="Probst A.J."/>
            <person name="Thomas B.C."/>
            <person name="Singh A."/>
            <person name="Wilkins M.J."/>
            <person name="Karaoz U."/>
            <person name="Brodie E.L."/>
            <person name="Williams K.H."/>
            <person name="Hubbard S.S."/>
            <person name="Banfield J.F."/>
        </authorList>
    </citation>
    <scope>NUCLEOTIDE SEQUENCE [LARGE SCALE GENOMIC DNA]</scope>
</reference>
<accession>A0A1F4Z8C0</accession>
<proteinExistence type="predicted"/>
<sequence length="80" mass="8876">MPLDRVGEKWFYECVILAKLPRVRILKKQELSVVSGEEKSVHKEENVIPNISVDSPIGSGGFKGFLGMLRQFVAVGGDFV</sequence>
<gene>
    <name evidence="1" type="ORF">A3E17_05365</name>
</gene>
<evidence type="ECO:0000313" key="2">
    <source>
        <dbReference type="Proteomes" id="UP000178993"/>
    </source>
</evidence>
<protein>
    <submittedName>
        <fullName evidence="1">Uncharacterized protein</fullName>
    </submittedName>
</protein>
<comment type="caution">
    <text evidence="1">The sequence shown here is derived from an EMBL/GenBank/DDBJ whole genome shotgun (WGS) entry which is preliminary data.</text>
</comment>
<dbReference type="Proteomes" id="UP000178993">
    <property type="component" value="Unassembled WGS sequence"/>
</dbReference>
<dbReference type="AlphaFoldDB" id="A0A1F4Z8C0"/>
<name>A0A1F4Z8C0_9BACT</name>
<evidence type="ECO:0000313" key="1">
    <source>
        <dbReference type="EMBL" id="OGD01694.1"/>
    </source>
</evidence>
<dbReference type="EMBL" id="MEXL01000039">
    <property type="protein sequence ID" value="OGD01694.1"/>
    <property type="molecule type" value="Genomic_DNA"/>
</dbReference>